<proteinExistence type="predicted"/>
<evidence type="ECO:0000313" key="2">
    <source>
        <dbReference type="Proteomes" id="UP001162156"/>
    </source>
</evidence>
<name>A0AAV8ZKH2_9CUCU</name>
<gene>
    <name evidence="1" type="ORF">NQ314_004088</name>
</gene>
<dbReference type="EMBL" id="JANEYF010001218">
    <property type="protein sequence ID" value="KAJ8965500.1"/>
    <property type="molecule type" value="Genomic_DNA"/>
</dbReference>
<comment type="caution">
    <text evidence="1">The sequence shown here is derived from an EMBL/GenBank/DDBJ whole genome shotgun (WGS) entry which is preliminary data.</text>
</comment>
<reference evidence="1" key="1">
    <citation type="journal article" date="2023" name="Insect Mol. Biol.">
        <title>Genome sequencing provides insights into the evolution of gene families encoding plant cell wall-degrading enzymes in longhorned beetles.</title>
        <authorList>
            <person name="Shin N.R."/>
            <person name="Okamura Y."/>
            <person name="Kirsch R."/>
            <person name="Pauchet Y."/>
        </authorList>
    </citation>
    <scope>NUCLEOTIDE SEQUENCE</scope>
    <source>
        <strain evidence="1">RBIC_L_NR</strain>
    </source>
</reference>
<keyword evidence="2" id="KW-1185">Reference proteome</keyword>
<dbReference type="InterPro" id="IPR011990">
    <property type="entry name" value="TPR-like_helical_dom_sf"/>
</dbReference>
<evidence type="ECO:0008006" key="3">
    <source>
        <dbReference type="Google" id="ProtNLM"/>
    </source>
</evidence>
<dbReference type="SUPFAM" id="SSF48452">
    <property type="entry name" value="TPR-like"/>
    <property type="match status" value="1"/>
</dbReference>
<evidence type="ECO:0000313" key="1">
    <source>
        <dbReference type="EMBL" id="KAJ8965500.1"/>
    </source>
</evidence>
<dbReference type="AlphaFoldDB" id="A0AAV8ZKH2"/>
<protein>
    <recommendedName>
        <fullName evidence="3">Photosystem I assembly protein Ycf3</fullName>
    </recommendedName>
</protein>
<organism evidence="1 2">
    <name type="scientific">Rhamnusium bicolor</name>
    <dbReference type="NCBI Taxonomy" id="1586634"/>
    <lineage>
        <taxon>Eukaryota</taxon>
        <taxon>Metazoa</taxon>
        <taxon>Ecdysozoa</taxon>
        <taxon>Arthropoda</taxon>
        <taxon>Hexapoda</taxon>
        <taxon>Insecta</taxon>
        <taxon>Pterygota</taxon>
        <taxon>Neoptera</taxon>
        <taxon>Endopterygota</taxon>
        <taxon>Coleoptera</taxon>
        <taxon>Polyphaga</taxon>
        <taxon>Cucujiformia</taxon>
        <taxon>Chrysomeloidea</taxon>
        <taxon>Cerambycidae</taxon>
        <taxon>Lepturinae</taxon>
        <taxon>Rhagiini</taxon>
        <taxon>Rhamnusium</taxon>
    </lineage>
</organism>
<dbReference type="Gene3D" id="1.25.40.10">
    <property type="entry name" value="Tetratricopeptide repeat domain"/>
    <property type="match status" value="1"/>
</dbReference>
<dbReference type="Proteomes" id="UP001162156">
    <property type="component" value="Unassembled WGS sequence"/>
</dbReference>
<sequence>MDMQAQEYFKQKNWIQAIDLYNKLLGNKQNTIEQIISYLTNRAQCFLELNNYQAVIIDSKNIIKLAQDHNYNVCLARKRLIHCLYLLKRFAGNLSH</sequence>
<accession>A0AAV8ZKH2</accession>